<accession>A0A418YAQ8</accession>
<evidence type="ECO:0000313" key="6">
    <source>
        <dbReference type="EMBL" id="RJG40043.1"/>
    </source>
</evidence>
<dbReference type="InterPro" id="IPR050389">
    <property type="entry name" value="LysR-type_TF"/>
</dbReference>
<evidence type="ECO:0000256" key="4">
    <source>
        <dbReference type="ARBA" id="ARBA00023163"/>
    </source>
</evidence>
<dbReference type="InterPro" id="IPR036388">
    <property type="entry name" value="WH-like_DNA-bd_sf"/>
</dbReference>
<evidence type="ECO:0000313" key="7">
    <source>
        <dbReference type="Proteomes" id="UP000283255"/>
    </source>
</evidence>
<dbReference type="Proteomes" id="UP000283255">
    <property type="component" value="Unassembled WGS sequence"/>
</dbReference>
<reference evidence="6 7" key="1">
    <citation type="submission" date="2018-09" db="EMBL/GenBank/DDBJ databases">
        <authorList>
            <person name="Wang F."/>
        </authorList>
    </citation>
    <scope>NUCLEOTIDE SEQUENCE [LARGE SCALE GENOMIC DNA]</scope>
    <source>
        <strain evidence="6 7">PLHSC7-2</strain>
    </source>
</reference>
<dbReference type="Gene3D" id="3.40.190.10">
    <property type="entry name" value="Periplasmic binding protein-like II"/>
    <property type="match status" value="2"/>
</dbReference>
<dbReference type="SUPFAM" id="SSF46785">
    <property type="entry name" value="Winged helix' DNA-binding domain"/>
    <property type="match status" value="1"/>
</dbReference>
<dbReference type="AlphaFoldDB" id="A0A418YAQ8"/>
<proteinExistence type="inferred from homology"/>
<organism evidence="6 7">
    <name type="scientific">Motilimonas pumila</name>
    <dbReference type="NCBI Taxonomy" id="2303987"/>
    <lineage>
        <taxon>Bacteria</taxon>
        <taxon>Pseudomonadati</taxon>
        <taxon>Pseudomonadota</taxon>
        <taxon>Gammaproteobacteria</taxon>
        <taxon>Alteromonadales</taxon>
        <taxon>Alteromonadales genera incertae sedis</taxon>
        <taxon>Motilimonas</taxon>
    </lineage>
</organism>
<dbReference type="OrthoDB" id="6396370at2"/>
<evidence type="ECO:0000256" key="2">
    <source>
        <dbReference type="ARBA" id="ARBA00023015"/>
    </source>
</evidence>
<dbReference type="InterPro" id="IPR000847">
    <property type="entry name" value="LysR_HTH_N"/>
</dbReference>
<dbReference type="Pfam" id="PF00126">
    <property type="entry name" value="HTH_1"/>
    <property type="match status" value="1"/>
</dbReference>
<dbReference type="PANTHER" id="PTHR30118">
    <property type="entry name" value="HTH-TYPE TRANSCRIPTIONAL REGULATOR LEUO-RELATED"/>
    <property type="match status" value="1"/>
</dbReference>
<dbReference type="GO" id="GO:0003700">
    <property type="term" value="F:DNA-binding transcription factor activity"/>
    <property type="evidence" value="ECO:0007669"/>
    <property type="project" value="InterPro"/>
</dbReference>
<dbReference type="SUPFAM" id="SSF53850">
    <property type="entry name" value="Periplasmic binding protein-like II"/>
    <property type="match status" value="1"/>
</dbReference>
<evidence type="ECO:0000256" key="3">
    <source>
        <dbReference type="ARBA" id="ARBA00023125"/>
    </source>
</evidence>
<dbReference type="InterPro" id="IPR005119">
    <property type="entry name" value="LysR_subst-bd"/>
</dbReference>
<gene>
    <name evidence="6" type="ORF">D1Z90_17400</name>
</gene>
<dbReference type="GO" id="GO:0003677">
    <property type="term" value="F:DNA binding"/>
    <property type="evidence" value="ECO:0007669"/>
    <property type="project" value="UniProtKB-KW"/>
</dbReference>
<keyword evidence="3" id="KW-0238">DNA-binding</keyword>
<keyword evidence="7" id="KW-1185">Reference proteome</keyword>
<evidence type="ECO:0000259" key="5">
    <source>
        <dbReference type="PROSITE" id="PS50931"/>
    </source>
</evidence>
<sequence length="307" mass="34396">MNIDVSSLDLNLVKLIAALIKFKTTKAAADQLGMSQASVSRNLAKANQAFGAPLFVRGSHGMSPTALAFKLAAVEQAMLAPLQFALEDYFEFEPQQFIGELIIAIDPYIMEEQSPRMVTSLRHHLPQAQLKFILWNKHSLAELYAGAFDYCVLDQDMSLPQDVFMQPLYAEHASIIAKNQHPVLSQDFNWQQLTELPLVLLPAPNKAEPYTLVEQAYLDQGIQPRIAFTTHSLTAACRYLTESNAIMFGSSSTARQFSGLQQYPLPQTSLKLPDFRVFGGCLQTRRNQPKYAYLHQVMQDCFNPVGH</sequence>
<protein>
    <submittedName>
        <fullName evidence="6">LysR family transcriptional regulator</fullName>
    </submittedName>
</protein>
<dbReference type="Pfam" id="PF03466">
    <property type="entry name" value="LysR_substrate"/>
    <property type="match status" value="1"/>
</dbReference>
<name>A0A418YAQ8_9GAMM</name>
<dbReference type="PROSITE" id="PS50931">
    <property type="entry name" value="HTH_LYSR"/>
    <property type="match status" value="1"/>
</dbReference>
<reference evidence="6 7" key="2">
    <citation type="submission" date="2019-01" db="EMBL/GenBank/DDBJ databases">
        <title>Motilimonas pumilus sp. nov., isolated from the gut of sea cucumber (Apostichopus japonicus).</title>
        <authorList>
            <person name="Wang F.-Q."/>
            <person name="Ren L.-H."/>
            <person name="Lin Y.-W."/>
            <person name="Sun G.-H."/>
            <person name="Du Z.-J."/>
            <person name="Zhao J.-X."/>
            <person name="Liu X.-J."/>
            <person name="Liu L.-J."/>
        </authorList>
    </citation>
    <scope>NUCLEOTIDE SEQUENCE [LARGE SCALE GENOMIC DNA]</scope>
    <source>
        <strain evidence="6 7">PLHSC7-2</strain>
    </source>
</reference>
<feature type="domain" description="HTH lysR-type" evidence="5">
    <location>
        <begin position="8"/>
        <end position="65"/>
    </location>
</feature>
<dbReference type="EMBL" id="QZCH01000030">
    <property type="protein sequence ID" value="RJG40043.1"/>
    <property type="molecule type" value="Genomic_DNA"/>
</dbReference>
<comment type="caution">
    <text evidence="6">The sequence shown here is derived from an EMBL/GenBank/DDBJ whole genome shotgun (WGS) entry which is preliminary data.</text>
</comment>
<dbReference type="PANTHER" id="PTHR30118:SF7">
    <property type="entry name" value="TRANSCRIPTIONAL REGULATOR LYSR FAMILY"/>
    <property type="match status" value="1"/>
</dbReference>
<dbReference type="InterPro" id="IPR036390">
    <property type="entry name" value="WH_DNA-bd_sf"/>
</dbReference>
<comment type="similarity">
    <text evidence="1">Belongs to the LysR transcriptional regulatory family.</text>
</comment>
<keyword evidence="4" id="KW-0804">Transcription</keyword>
<dbReference type="RefSeq" id="WP_119912071.1">
    <property type="nucleotide sequence ID" value="NZ_QZCH01000030.1"/>
</dbReference>
<dbReference type="Gene3D" id="1.10.10.10">
    <property type="entry name" value="Winged helix-like DNA-binding domain superfamily/Winged helix DNA-binding domain"/>
    <property type="match status" value="1"/>
</dbReference>
<evidence type="ECO:0000256" key="1">
    <source>
        <dbReference type="ARBA" id="ARBA00009437"/>
    </source>
</evidence>
<keyword evidence="2" id="KW-0805">Transcription regulation</keyword>